<keyword evidence="7" id="KW-0371">Homeobox</keyword>
<keyword evidence="12" id="KW-1185">Reference proteome</keyword>
<evidence type="ECO:0000313" key="12">
    <source>
        <dbReference type="Proteomes" id="UP000694397"/>
    </source>
</evidence>
<dbReference type="PROSITE" id="PS00478">
    <property type="entry name" value="LIM_DOMAIN_1"/>
    <property type="match status" value="2"/>
</dbReference>
<feature type="domain" description="LIM zinc-binding" evidence="10">
    <location>
        <begin position="21"/>
        <end position="80"/>
    </location>
</feature>
<accession>A0A8C9SHG4</accession>
<reference evidence="11 12" key="1">
    <citation type="submission" date="2019-04" db="EMBL/GenBank/DDBJ databases">
        <authorList>
            <consortium name="Wellcome Sanger Institute Data Sharing"/>
        </authorList>
    </citation>
    <scope>NUCLEOTIDE SEQUENCE [LARGE SCALE GENOMIC DNA]</scope>
</reference>
<dbReference type="GO" id="GO:0000977">
    <property type="term" value="F:RNA polymerase II transcription regulatory region sequence-specific DNA binding"/>
    <property type="evidence" value="ECO:0007669"/>
    <property type="project" value="TreeGrafter"/>
</dbReference>
<dbReference type="PANTHER" id="PTHR24208:SF105">
    <property type="entry name" value="DLIM1"/>
    <property type="match status" value="1"/>
</dbReference>
<evidence type="ECO:0000313" key="11">
    <source>
        <dbReference type="Ensembl" id="ENSSFOP00015031456.2"/>
    </source>
</evidence>
<evidence type="ECO:0000256" key="7">
    <source>
        <dbReference type="ARBA" id="ARBA00023155"/>
    </source>
</evidence>
<keyword evidence="5 9" id="KW-0440">LIM domain</keyword>
<evidence type="ECO:0000259" key="10">
    <source>
        <dbReference type="PROSITE" id="PS50023"/>
    </source>
</evidence>
<keyword evidence="2 9" id="KW-0479">Metal-binding</keyword>
<feature type="domain" description="LIM zinc-binding" evidence="10">
    <location>
        <begin position="81"/>
        <end position="143"/>
    </location>
</feature>
<reference evidence="11" key="2">
    <citation type="submission" date="2025-08" db="UniProtKB">
        <authorList>
            <consortium name="Ensembl"/>
        </authorList>
    </citation>
    <scope>IDENTIFICATION</scope>
</reference>
<dbReference type="GO" id="GO:0030182">
    <property type="term" value="P:neuron differentiation"/>
    <property type="evidence" value="ECO:0007669"/>
    <property type="project" value="TreeGrafter"/>
</dbReference>
<reference evidence="11" key="3">
    <citation type="submission" date="2025-09" db="UniProtKB">
        <authorList>
            <consortium name="Ensembl"/>
        </authorList>
    </citation>
    <scope>IDENTIFICATION</scope>
</reference>
<comment type="subcellular location">
    <subcellularLocation>
        <location evidence="1">Nucleus</location>
    </subcellularLocation>
</comment>
<keyword evidence="3" id="KW-0677">Repeat</keyword>
<dbReference type="GO" id="GO:0005634">
    <property type="term" value="C:nucleus"/>
    <property type="evidence" value="ECO:0007669"/>
    <property type="project" value="UniProtKB-SubCell"/>
</dbReference>
<protein>
    <submittedName>
        <fullName evidence="11">LIM homeobox 5</fullName>
    </submittedName>
</protein>
<dbReference type="PROSITE" id="PS50023">
    <property type="entry name" value="LIM_DOMAIN_2"/>
    <property type="match status" value="2"/>
</dbReference>
<proteinExistence type="predicted"/>
<dbReference type="InterPro" id="IPR050453">
    <property type="entry name" value="LIM_Homeobox_TF"/>
</dbReference>
<evidence type="ECO:0000256" key="9">
    <source>
        <dbReference type="PROSITE-ProRule" id="PRU00125"/>
    </source>
</evidence>
<evidence type="ECO:0000256" key="4">
    <source>
        <dbReference type="ARBA" id="ARBA00022833"/>
    </source>
</evidence>
<dbReference type="Pfam" id="PF00412">
    <property type="entry name" value="LIM"/>
    <property type="match status" value="2"/>
</dbReference>
<evidence type="ECO:0000256" key="2">
    <source>
        <dbReference type="ARBA" id="ARBA00022723"/>
    </source>
</evidence>
<dbReference type="SUPFAM" id="SSF57716">
    <property type="entry name" value="Glucocorticoid receptor-like (DNA-binding domain)"/>
    <property type="match status" value="2"/>
</dbReference>
<evidence type="ECO:0000256" key="3">
    <source>
        <dbReference type="ARBA" id="ARBA00022737"/>
    </source>
</evidence>
<keyword evidence="4 9" id="KW-0862">Zinc</keyword>
<dbReference type="GeneTree" id="ENSGT00940000166328"/>
<dbReference type="FunFam" id="2.10.110.10:FF:000006">
    <property type="entry name" value="LIM homeobox transcription factor 1-beta"/>
    <property type="match status" value="1"/>
</dbReference>
<organism evidence="11 12">
    <name type="scientific">Scleropages formosus</name>
    <name type="common">Asian bonytongue</name>
    <name type="synonym">Osteoglossum formosum</name>
    <dbReference type="NCBI Taxonomy" id="113540"/>
    <lineage>
        <taxon>Eukaryota</taxon>
        <taxon>Metazoa</taxon>
        <taxon>Chordata</taxon>
        <taxon>Craniata</taxon>
        <taxon>Vertebrata</taxon>
        <taxon>Euteleostomi</taxon>
        <taxon>Actinopterygii</taxon>
        <taxon>Neopterygii</taxon>
        <taxon>Teleostei</taxon>
        <taxon>Osteoglossocephala</taxon>
        <taxon>Osteoglossomorpha</taxon>
        <taxon>Osteoglossiformes</taxon>
        <taxon>Osteoglossidae</taxon>
        <taxon>Scleropages</taxon>
    </lineage>
</organism>
<evidence type="ECO:0000256" key="8">
    <source>
        <dbReference type="ARBA" id="ARBA00023242"/>
    </source>
</evidence>
<evidence type="ECO:0000256" key="5">
    <source>
        <dbReference type="ARBA" id="ARBA00023038"/>
    </source>
</evidence>
<dbReference type="Ensembl" id="ENSSFOT00015031808.2">
    <property type="protein sequence ID" value="ENSSFOP00015031456.2"/>
    <property type="gene ID" value="ENSSFOG00015020148.2"/>
</dbReference>
<keyword evidence="8" id="KW-0539">Nucleus</keyword>
<dbReference type="SMART" id="SM00132">
    <property type="entry name" value="LIM"/>
    <property type="match status" value="2"/>
</dbReference>
<dbReference type="GO" id="GO:0000981">
    <property type="term" value="F:DNA-binding transcription factor activity, RNA polymerase II-specific"/>
    <property type="evidence" value="ECO:0007669"/>
    <property type="project" value="TreeGrafter"/>
</dbReference>
<evidence type="ECO:0000256" key="6">
    <source>
        <dbReference type="ARBA" id="ARBA00023125"/>
    </source>
</evidence>
<evidence type="ECO:0000256" key="1">
    <source>
        <dbReference type="ARBA" id="ARBA00004123"/>
    </source>
</evidence>
<dbReference type="InterPro" id="IPR001781">
    <property type="entry name" value="Znf_LIM"/>
</dbReference>
<dbReference type="FunFam" id="2.10.110.10:FF:000046">
    <property type="entry name" value="LIM/homeobox protein Lhx1"/>
    <property type="match status" value="1"/>
</dbReference>
<gene>
    <name evidence="11" type="primary">lhx5</name>
</gene>
<dbReference type="Proteomes" id="UP000694397">
    <property type="component" value="Chromosome 6"/>
</dbReference>
<dbReference type="AlphaFoldDB" id="A0A8C9SHG4"/>
<keyword evidence="6" id="KW-0238">DNA-binding</keyword>
<dbReference type="GO" id="GO:0046872">
    <property type="term" value="F:metal ion binding"/>
    <property type="evidence" value="ECO:0007669"/>
    <property type="project" value="UniProtKB-KW"/>
</dbReference>
<dbReference type="Gene3D" id="2.10.110.10">
    <property type="entry name" value="Cysteine Rich Protein"/>
    <property type="match status" value="2"/>
</dbReference>
<name>A0A8C9SHG4_SCLFO</name>
<dbReference type="PANTHER" id="PTHR24208">
    <property type="entry name" value="LIM/HOMEOBOX PROTEIN LHX"/>
    <property type="match status" value="1"/>
</dbReference>
<sequence length="164" mass="19038">MIRKYDKINERACRVVTESMERCAGCSQPILERFLLSVLDRVWHCRCVRCSDCRCSLSRSCFSRDGKIYCKDDFFRRFGTKCAGCLQAIFPSDLVRRVREKVFHLTCFTCTACNKQLNTGDEMYIIDENNFVCKDDYLKSSTVTEIGVNSGNLMPLSKRTYNIR</sequence>